<dbReference type="Pfam" id="PF01056">
    <property type="entry name" value="Myc_N"/>
    <property type="match status" value="1"/>
</dbReference>
<name>A0AAY4DWI4_9TELE</name>
<dbReference type="InterPro" id="IPR002418">
    <property type="entry name" value="Tscrpt_reg_Myc"/>
</dbReference>
<keyword evidence="2" id="KW-0539">Nucleus</keyword>
<evidence type="ECO:0000259" key="4">
    <source>
        <dbReference type="Pfam" id="PF01056"/>
    </source>
</evidence>
<sequence length="141" mass="15832">HPTMPHLCPDSDYDAFRPCFYYEPEEQDAYRQPPAPSDDIWKKFELLPTPPLSPSRRPSFSGLFPSRADQLEMVTELLGDDAAQQGFGRDADSCRSFIIHDCMWSGFSAAAKLEKRTPDVTRFTDAESRTPSTPPGCPTCL</sequence>
<evidence type="ECO:0000256" key="1">
    <source>
        <dbReference type="ARBA" id="ARBA00004123"/>
    </source>
</evidence>
<keyword evidence="6" id="KW-1185">Reference proteome</keyword>
<protein>
    <recommendedName>
        <fullName evidence="4">Transcription regulator Myc N-terminal domain-containing protein</fullName>
    </recommendedName>
</protein>
<dbReference type="Ensembl" id="ENSDCDT00010059211.1">
    <property type="protein sequence ID" value="ENSDCDP00010048856.1"/>
    <property type="gene ID" value="ENSDCDG00010029363.1"/>
</dbReference>
<dbReference type="InterPro" id="IPR012682">
    <property type="entry name" value="Tscrpt_reg_Myc_N"/>
</dbReference>
<dbReference type="InterPro" id="IPR050433">
    <property type="entry name" value="Myc_transcription_factors"/>
</dbReference>
<reference evidence="5" key="3">
    <citation type="submission" date="2025-09" db="UniProtKB">
        <authorList>
            <consortium name="Ensembl"/>
        </authorList>
    </citation>
    <scope>IDENTIFICATION</scope>
</reference>
<dbReference type="PANTHER" id="PTHR45851">
    <property type="entry name" value="MYC PROTO-ONCOGENE"/>
    <property type="match status" value="1"/>
</dbReference>
<dbReference type="AlphaFoldDB" id="A0AAY4DWI4"/>
<dbReference type="GeneTree" id="ENSGT00940000155285"/>
<proteinExistence type="predicted"/>
<reference evidence="5" key="2">
    <citation type="submission" date="2025-08" db="UniProtKB">
        <authorList>
            <consortium name="Ensembl"/>
        </authorList>
    </citation>
    <scope>IDENTIFICATION</scope>
</reference>
<feature type="domain" description="Transcription regulator Myc N-terminal" evidence="4">
    <location>
        <begin position="4"/>
        <end position="116"/>
    </location>
</feature>
<comment type="subcellular location">
    <subcellularLocation>
        <location evidence="1">Nucleus</location>
    </subcellularLocation>
</comment>
<evidence type="ECO:0000313" key="6">
    <source>
        <dbReference type="Proteomes" id="UP000694580"/>
    </source>
</evidence>
<evidence type="ECO:0000256" key="3">
    <source>
        <dbReference type="ARBA" id="ARBA00025872"/>
    </source>
</evidence>
<evidence type="ECO:0000256" key="2">
    <source>
        <dbReference type="ARBA" id="ARBA00023242"/>
    </source>
</evidence>
<reference evidence="5 6" key="1">
    <citation type="submission" date="2020-06" db="EMBL/GenBank/DDBJ databases">
        <authorList>
            <consortium name="Wellcome Sanger Institute Data Sharing"/>
        </authorList>
    </citation>
    <scope>NUCLEOTIDE SEQUENCE [LARGE SCALE GENOMIC DNA]</scope>
</reference>
<accession>A0AAY4DWI4</accession>
<organism evidence="5 6">
    <name type="scientific">Denticeps clupeoides</name>
    <name type="common">denticle herring</name>
    <dbReference type="NCBI Taxonomy" id="299321"/>
    <lineage>
        <taxon>Eukaryota</taxon>
        <taxon>Metazoa</taxon>
        <taxon>Chordata</taxon>
        <taxon>Craniata</taxon>
        <taxon>Vertebrata</taxon>
        <taxon>Euteleostomi</taxon>
        <taxon>Actinopterygii</taxon>
        <taxon>Neopterygii</taxon>
        <taxon>Teleostei</taxon>
        <taxon>Clupei</taxon>
        <taxon>Clupeiformes</taxon>
        <taxon>Denticipitoidei</taxon>
        <taxon>Denticipitidae</taxon>
        <taxon>Denticeps</taxon>
    </lineage>
</organism>
<dbReference type="PRINTS" id="PR00044">
    <property type="entry name" value="LEUZIPPRMYC"/>
</dbReference>
<dbReference type="GO" id="GO:0005634">
    <property type="term" value="C:nucleus"/>
    <property type="evidence" value="ECO:0007669"/>
    <property type="project" value="UniProtKB-SubCell"/>
</dbReference>
<dbReference type="GO" id="GO:0003700">
    <property type="term" value="F:DNA-binding transcription factor activity"/>
    <property type="evidence" value="ECO:0007669"/>
    <property type="project" value="InterPro"/>
</dbReference>
<dbReference type="Proteomes" id="UP000694580">
    <property type="component" value="Chromosome 4"/>
</dbReference>
<evidence type="ECO:0000313" key="5">
    <source>
        <dbReference type="Ensembl" id="ENSDCDP00010048856.1"/>
    </source>
</evidence>
<comment type="subunit">
    <text evidence="3">Efficient DNA binding requires dimerization with another bHLH protein. Binds DNA as a heterodimer with MAX.</text>
</comment>